<dbReference type="AlphaFoldDB" id="A0A2S9GX28"/>
<dbReference type="InterPro" id="IPR000182">
    <property type="entry name" value="GNAT_dom"/>
</dbReference>
<sequence>MTTIRLADLADASNLAALGIQVWLHTYATSGIHQAISDYVLAEFTAEKFQQLLIAPDHIVLIAEKNAHLVGYAVLKLDARCNDVSHTSTELVTLYVQEHFTRQNIGTALLSACADYAQQSTGSALLWLSVNQNNTRASTFYHQHGFRKYGVTYFEIGSERHANDILAKPSAS</sequence>
<dbReference type="Gene3D" id="3.40.630.30">
    <property type="match status" value="1"/>
</dbReference>
<keyword evidence="1 4" id="KW-0808">Transferase</keyword>
<dbReference type="RefSeq" id="WP_105532683.1">
    <property type="nucleotide sequence ID" value="NZ_PUGF01000014.1"/>
</dbReference>
<evidence type="ECO:0000256" key="1">
    <source>
        <dbReference type="ARBA" id="ARBA00022679"/>
    </source>
</evidence>
<accession>A0A2S9GX28</accession>
<dbReference type="PANTHER" id="PTHR43877:SF1">
    <property type="entry name" value="ACETYLTRANSFERASE"/>
    <property type="match status" value="1"/>
</dbReference>
<dbReference type="Pfam" id="PF00583">
    <property type="entry name" value="Acetyltransf_1"/>
    <property type="match status" value="1"/>
</dbReference>
<gene>
    <name evidence="4" type="ORF">S2091_2931</name>
</gene>
<name>A0A2S9GX28_9BURK</name>
<evidence type="ECO:0000313" key="5">
    <source>
        <dbReference type="Proteomes" id="UP000237839"/>
    </source>
</evidence>
<dbReference type="OrthoDB" id="143110at2"/>
<dbReference type="SUPFAM" id="SSF55729">
    <property type="entry name" value="Acyl-CoA N-acyltransferases (Nat)"/>
    <property type="match status" value="1"/>
</dbReference>
<evidence type="ECO:0000313" key="4">
    <source>
        <dbReference type="EMBL" id="PRC92272.1"/>
    </source>
</evidence>
<dbReference type="PANTHER" id="PTHR43877">
    <property type="entry name" value="AMINOALKYLPHOSPHONATE N-ACETYLTRANSFERASE-RELATED-RELATED"/>
    <property type="match status" value="1"/>
</dbReference>
<organism evidence="4 5">
    <name type="scientific">Solimicrobium silvestre</name>
    <dbReference type="NCBI Taxonomy" id="2099400"/>
    <lineage>
        <taxon>Bacteria</taxon>
        <taxon>Pseudomonadati</taxon>
        <taxon>Pseudomonadota</taxon>
        <taxon>Betaproteobacteria</taxon>
        <taxon>Burkholderiales</taxon>
        <taxon>Oxalobacteraceae</taxon>
        <taxon>Solimicrobium</taxon>
    </lineage>
</organism>
<dbReference type="GO" id="GO:0016747">
    <property type="term" value="F:acyltransferase activity, transferring groups other than amino-acyl groups"/>
    <property type="evidence" value="ECO:0007669"/>
    <property type="project" value="InterPro"/>
</dbReference>
<protein>
    <submittedName>
        <fullName evidence="4">Acetyltransferase (GNAT) domain</fullName>
    </submittedName>
</protein>
<keyword evidence="2" id="KW-0012">Acyltransferase</keyword>
<reference evidence="4 5" key="1">
    <citation type="submission" date="2018-02" db="EMBL/GenBank/DDBJ databases">
        <title>Solimicrobium silvestre gen. nov., sp. nov., isolated from alpine forest soil.</title>
        <authorList>
            <person name="Margesin R."/>
            <person name="Albuquerque L."/>
            <person name="Zhang D.-C."/>
            <person name="Froufe H.J.C."/>
            <person name="Severino R."/>
            <person name="Roxo I."/>
            <person name="Egas C."/>
            <person name="Da Costa M.S."/>
        </authorList>
    </citation>
    <scope>NUCLEOTIDE SEQUENCE [LARGE SCALE GENOMIC DNA]</scope>
    <source>
        <strain evidence="4 5">S20-91</strain>
    </source>
</reference>
<feature type="domain" description="N-acetyltransferase" evidence="3">
    <location>
        <begin position="2"/>
        <end position="172"/>
    </location>
</feature>
<evidence type="ECO:0000256" key="2">
    <source>
        <dbReference type="ARBA" id="ARBA00023315"/>
    </source>
</evidence>
<dbReference type="Proteomes" id="UP000237839">
    <property type="component" value="Unassembled WGS sequence"/>
</dbReference>
<dbReference type="PROSITE" id="PS51186">
    <property type="entry name" value="GNAT"/>
    <property type="match status" value="1"/>
</dbReference>
<dbReference type="CDD" id="cd04301">
    <property type="entry name" value="NAT_SF"/>
    <property type="match status" value="1"/>
</dbReference>
<dbReference type="EMBL" id="PUGF01000014">
    <property type="protein sequence ID" value="PRC92272.1"/>
    <property type="molecule type" value="Genomic_DNA"/>
</dbReference>
<evidence type="ECO:0000259" key="3">
    <source>
        <dbReference type="PROSITE" id="PS51186"/>
    </source>
</evidence>
<comment type="caution">
    <text evidence="4">The sequence shown here is derived from an EMBL/GenBank/DDBJ whole genome shotgun (WGS) entry which is preliminary data.</text>
</comment>
<proteinExistence type="predicted"/>
<keyword evidence="5" id="KW-1185">Reference proteome</keyword>
<dbReference type="InterPro" id="IPR050832">
    <property type="entry name" value="Bact_Acetyltransf"/>
</dbReference>
<dbReference type="InterPro" id="IPR016181">
    <property type="entry name" value="Acyl_CoA_acyltransferase"/>
</dbReference>